<name>A0ACB8XKB9_ARCLA</name>
<gene>
    <name evidence="1" type="ORF">L6452_42984</name>
</gene>
<keyword evidence="2" id="KW-1185">Reference proteome</keyword>
<organism evidence="1 2">
    <name type="scientific">Arctium lappa</name>
    <name type="common">Greater burdock</name>
    <name type="synonym">Lappa major</name>
    <dbReference type="NCBI Taxonomy" id="4217"/>
    <lineage>
        <taxon>Eukaryota</taxon>
        <taxon>Viridiplantae</taxon>
        <taxon>Streptophyta</taxon>
        <taxon>Embryophyta</taxon>
        <taxon>Tracheophyta</taxon>
        <taxon>Spermatophyta</taxon>
        <taxon>Magnoliopsida</taxon>
        <taxon>eudicotyledons</taxon>
        <taxon>Gunneridae</taxon>
        <taxon>Pentapetalae</taxon>
        <taxon>asterids</taxon>
        <taxon>campanulids</taxon>
        <taxon>Asterales</taxon>
        <taxon>Asteraceae</taxon>
        <taxon>Carduoideae</taxon>
        <taxon>Cardueae</taxon>
        <taxon>Arctiinae</taxon>
        <taxon>Arctium</taxon>
    </lineage>
</organism>
<dbReference type="EMBL" id="CM042063">
    <property type="protein sequence ID" value="KAI3667914.1"/>
    <property type="molecule type" value="Genomic_DNA"/>
</dbReference>
<evidence type="ECO:0000313" key="1">
    <source>
        <dbReference type="EMBL" id="KAI3667914.1"/>
    </source>
</evidence>
<dbReference type="Proteomes" id="UP001055879">
    <property type="component" value="Linkage Group LG17"/>
</dbReference>
<protein>
    <submittedName>
        <fullName evidence="1">Uncharacterized protein</fullName>
    </submittedName>
</protein>
<reference evidence="1 2" key="2">
    <citation type="journal article" date="2022" name="Mol. Ecol. Resour.">
        <title>The genomes of chicory, endive, great burdock and yacon provide insights into Asteraceae paleo-polyploidization history and plant inulin production.</title>
        <authorList>
            <person name="Fan W."/>
            <person name="Wang S."/>
            <person name="Wang H."/>
            <person name="Wang A."/>
            <person name="Jiang F."/>
            <person name="Liu H."/>
            <person name="Zhao H."/>
            <person name="Xu D."/>
            <person name="Zhang Y."/>
        </authorList>
    </citation>
    <scope>NUCLEOTIDE SEQUENCE [LARGE SCALE GENOMIC DNA]</scope>
    <source>
        <strain evidence="2">cv. Niubang</strain>
    </source>
</reference>
<accession>A0ACB8XKB9</accession>
<sequence>MGRKRSSSAVNTLFTWVRSQSTQAKIFMAVTAMVSFLFVIKNFVANHNNLFLASESVHAAGIIVLIYKLTTLKSCTGLSLQTQELTAVVLAVRIGCYFAIGHSVHTVLDLAALVSTVSVIYMMRFKVNATYHQHLDKTPKHYLIIPCAVMAFFVHPNSAIPFVAKISWAFGVYLEAITVLPQLHMMQRTQMIEPFTAHYVFALGVSRFFRAAYWILRVYESTEAYLFLLGRGYFWVPMVLLSEAVQSFILADFCYYYLKSIVSGHRLVRLPRV</sequence>
<reference evidence="2" key="1">
    <citation type="journal article" date="2022" name="Mol. Ecol. Resour.">
        <title>The genomes of chicory, endive, great burdock and yacon provide insights into Asteraceae palaeo-polyploidization history and plant inulin production.</title>
        <authorList>
            <person name="Fan W."/>
            <person name="Wang S."/>
            <person name="Wang H."/>
            <person name="Wang A."/>
            <person name="Jiang F."/>
            <person name="Liu H."/>
            <person name="Zhao H."/>
            <person name="Xu D."/>
            <person name="Zhang Y."/>
        </authorList>
    </citation>
    <scope>NUCLEOTIDE SEQUENCE [LARGE SCALE GENOMIC DNA]</scope>
    <source>
        <strain evidence="2">cv. Niubang</strain>
    </source>
</reference>
<comment type="caution">
    <text evidence="1">The sequence shown here is derived from an EMBL/GenBank/DDBJ whole genome shotgun (WGS) entry which is preliminary data.</text>
</comment>
<proteinExistence type="predicted"/>
<evidence type="ECO:0000313" key="2">
    <source>
        <dbReference type="Proteomes" id="UP001055879"/>
    </source>
</evidence>